<proteinExistence type="inferred from homology"/>
<dbReference type="SUPFAM" id="SSF51556">
    <property type="entry name" value="Metallo-dependent hydrolases"/>
    <property type="match status" value="1"/>
</dbReference>
<dbReference type="PANTHER" id="PTHR43569:SF2">
    <property type="entry name" value="AMIDOHYDROLASE-RELATED DOMAIN-CONTAINING PROTEIN"/>
    <property type="match status" value="1"/>
</dbReference>
<organism evidence="3 4">
    <name type="scientific">Peribacillus butanolivorans</name>
    <dbReference type="NCBI Taxonomy" id="421767"/>
    <lineage>
        <taxon>Bacteria</taxon>
        <taxon>Bacillati</taxon>
        <taxon>Bacillota</taxon>
        <taxon>Bacilli</taxon>
        <taxon>Bacillales</taxon>
        <taxon>Bacillaceae</taxon>
        <taxon>Peribacillus</taxon>
    </lineage>
</organism>
<dbReference type="InterPro" id="IPR006680">
    <property type="entry name" value="Amidohydro-rel"/>
</dbReference>
<dbReference type="Pfam" id="PF04909">
    <property type="entry name" value="Amidohydro_2"/>
    <property type="match status" value="1"/>
</dbReference>
<dbReference type="InterPro" id="IPR052350">
    <property type="entry name" value="Metallo-dep_Lactonases"/>
</dbReference>
<protein>
    <submittedName>
        <fullName evidence="3">Amidohydrolase</fullName>
    </submittedName>
</protein>
<evidence type="ECO:0000313" key="4">
    <source>
        <dbReference type="Proteomes" id="UP000220106"/>
    </source>
</evidence>
<gene>
    <name evidence="3" type="ORF">CN689_08430</name>
</gene>
<reference evidence="3 4" key="1">
    <citation type="submission" date="2017-09" db="EMBL/GenBank/DDBJ databases">
        <title>Large-scale bioinformatics analysis of Bacillus genomes uncovers conserved roles of natural products in bacterial physiology.</title>
        <authorList>
            <consortium name="Agbiome Team Llc"/>
            <person name="Bleich R.M."/>
            <person name="Kirk G.J."/>
            <person name="Santa Maria K.C."/>
            <person name="Allen S.E."/>
            <person name="Farag S."/>
            <person name="Shank E.A."/>
            <person name="Bowers A."/>
        </authorList>
    </citation>
    <scope>NUCLEOTIDE SEQUENCE [LARGE SCALE GENOMIC DNA]</scope>
    <source>
        <strain evidence="3 4">AFS003229</strain>
    </source>
</reference>
<comment type="similarity">
    <text evidence="1">Belongs to the metallo-dependent hydrolases superfamily.</text>
</comment>
<sequence>MIIDAHQHFWKIDRADYSWLSKDMGVLYQDYLPEDLNPLLEKHGIAGTVLIQAAPTYEETLFLLSLYERYDWIYGVVGWIDLSSPAFPKQLDSLMKRPGIVGLRPMLQDLENSDWILQEQVIENLKWLIRYNLPLDLLINNKHISSVLTILKTLPNLMTVIDHMAKPNITKGDLSEWKEDMNALSQFPNVWCKMSGLMTQANPAMWKTEDFEPYIHHIVQTFGPSRLLFGSDWPVCLSAGSYDDALQIIKRNIPENLTNKEMDKIFSNNAKAFYKLKERGDSHE</sequence>
<name>A0AAX0RS03_9BACI</name>
<dbReference type="AlphaFoldDB" id="A0AAX0RS03"/>
<feature type="domain" description="Amidohydrolase-related" evidence="2">
    <location>
        <begin position="3"/>
        <end position="276"/>
    </location>
</feature>
<dbReference type="GO" id="GO:0016787">
    <property type="term" value="F:hydrolase activity"/>
    <property type="evidence" value="ECO:0007669"/>
    <property type="project" value="InterPro"/>
</dbReference>
<accession>A0AAX0RS03</accession>
<dbReference type="Gene3D" id="3.20.20.140">
    <property type="entry name" value="Metal-dependent hydrolases"/>
    <property type="match status" value="1"/>
</dbReference>
<dbReference type="EMBL" id="NUEQ01000014">
    <property type="protein sequence ID" value="PEJ34161.1"/>
    <property type="molecule type" value="Genomic_DNA"/>
</dbReference>
<dbReference type="RefSeq" id="WP_098175528.1">
    <property type="nucleotide sequence ID" value="NZ_NUEQ01000014.1"/>
</dbReference>
<evidence type="ECO:0000313" key="3">
    <source>
        <dbReference type="EMBL" id="PEJ34161.1"/>
    </source>
</evidence>
<dbReference type="Proteomes" id="UP000220106">
    <property type="component" value="Unassembled WGS sequence"/>
</dbReference>
<evidence type="ECO:0000259" key="2">
    <source>
        <dbReference type="Pfam" id="PF04909"/>
    </source>
</evidence>
<evidence type="ECO:0000256" key="1">
    <source>
        <dbReference type="ARBA" id="ARBA00038310"/>
    </source>
</evidence>
<comment type="caution">
    <text evidence="3">The sequence shown here is derived from an EMBL/GenBank/DDBJ whole genome shotgun (WGS) entry which is preliminary data.</text>
</comment>
<dbReference type="PANTHER" id="PTHR43569">
    <property type="entry name" value="AMIDOHYDROLASE"/>
    <property type="match status" value="1"/>
</dbReference>
<dbReference type="InterPro" id="IPR032466">
    <property type="entry name" value="Metal_Hydrolase"/>
</dbReference>